<dbReference type="EMBL" id="UFVQ01000003">
    <property type="protein sequence ID" value="STC98450.1"/>
    <property type="molecule type" value="Genomic_DNA"/>
</dbReference>
<proteinExistence type="predicted"/>
<keyword evidence="1" id="KW-1133">Transmembrane helix</keyword>
<reference evidence="2 3" key="1">
    <citation type="submission" date="2018-06" db="EMBL/GenBank/DDBJ databases">
        <authorList>
            <consortium name="Pathogen Informatics"/>
            <person name="Doyle S."/>
        </authorList>
    </citation>
    <scope>NUCLEOTIDE SEQUENCE [LARGE SCALE GENOMIC DNA]</scope>
    <source>
        <strain evidence="2 3">NCTC13533</strain>
    </source>
</reference>
<organism evidence="2 3">
    <name type="scientific">Chryseobacterium carnipullorum</name>
    <dbReference type="NCBI Taxonomy" id="1124835"/>
    <lineage>
        <taxon>Bacteria</taxon>
        <taxon>Pseudomonadati</taxon>
        <taxon>Bacteroidota</taxon>
        <taxon>Flavobacteriia</taxon>
        <taxon>Flavobacteriales</taxon>
        <taxon>Weeksellaceae</taxon>
        <taxon>Chryseobacterium group</taxon>
        <taxon>Chryseobacterium</taxon>
    </lineage>
</organism>
<feature type="transmembrane region" description="Helical" evidence="1">
    <location>
        <begin position="21"/>
        <end position="48"/>
    </location>
</feature>
<dbReference type="AlphaFoldDB" id="A0A376DZ45"/>
<sequence>MVLRQIVRKYLPIVNIRKTKMMIAPVNSMIAGFYPSVSTLLFLCLYYDTTLMISSTDQ</sequence>
<evidence type="ECO:0000313" key="3">
    <source>
        <dbReference type="Proteomes" id="UP000255224"/>
    </source>
</evidence>
<keyword evidence="1" id="KW-0812">Transmembrane</keyword>
<dbReference type="Proteomes" id="UP000255224">
    <property type="component" value="Unassembled WGS sequence"/>
</dbReference>
<evidence type="ECO:0000256" key="1">
    <source>
        <dbReference type="SAM" id="Phobius"/>
    </source>
</evidence>
<keyword evidence="1" id="KW-0472">Membrane</keyword>
<name>A0A376DZ45_CHRCU</name>
<protein>
    <submittedName>
        <fullName evidence="2">Uncharacterized protein</fullName>
    </submittedName>
</protein>
<accession>A0A376DZ45</accession>
<gene>
    <name evidence="2" type="ORF">NCTC13533_02633</name>
</gene>
<evidence type="ECO:0000313" key="2">
    <source>
        <dbReference type="EMBL" id="STC98450.1"/>
    </source>
</evidence>